<protein>
    <submittedName>
        <fullName evidence="1">Uncharacterized protein</fullName>
    </submittedName>
</protein>
<dbReference type="AlphaFoldDB" id="A0A0E0BY14"/>
<evidence type="ECO:0000313" key="1">
    <source>
        <dbReference type="EnsemblPlants" id="OMERI01G05100.1"/>
    </source>
</evidence>
<sequence>MLLQPSSRLPIPNPKLAIPNSGGDRVEMVSSDGHGEELPEYRCVRKLRRRRLLTFLAVQRYDHAYSALLREMDDFLDMDRMADLVMEGEFDGALRYLFRFMPQHPSTVSLQARVLLRFLHMHRFFAKLVAGDHKDDASANHMLNMYGNYYHCHTAVNSAELRIRSITLSMLSPTVRASLDWEKVRKTAADKIPLLVGMTPELQRHLIFHRFNMNPHNVLPIGFRLSNPEKPGFVYSAKEKDMLADVLDQTLISGQRRAYYEDSLRYPLEQASQQSGKEDAPGAPVSQALTDPAKEFSFSSVTNAGSSGTPVSQTQTMLGILTDDARKCGNSSITNAGTNKHQMKESTAVENMIQKVNLGLKTSSKVPLAIPKKKTD</sequence>
<dbReference type="EnsemblPlants" id="OMERI01G05100.1">
    <property type="protein sequence ID" value="OMERI01G05100.1"/>
    <property type="gene ID" value="OMERI01G05100"/>
</dbReference>
<dbReference type="PANTHER" id="PTHR36478:SF10">
    <property type="entry name" value="ELYS-LIKE DOMAIN-CONTAINING PROTEIN"/>
    <property type="match status" value="1"/>
</dbReference>
<keyword evidence="2" id="KW-1185">Reference proteome</keyword>
<reference evidence="1" key="1">
    <citation type="submission" date="2015-04" db="UniProtKB">
        <authorList>
            <consortium name="EnsemblPlants"/>
        </authorList>
    </citation>
    <scope>IDENTIFICATION</scope>
</reference>
<proteinExistence type="predicted"/>
<dbReference type="Gramene" id="OMERI01G05100.1">
    <property type="protein sequence ID" value="OMERI01G05100.1"/>
    <property type="gene ID" value="OMERI01G05100"/>
</dbReference>
<dbReference type="HOGENOM" id="CLU_023212_0_0_1"/>
<accession>A0A0E0BY14</accession>
<dbReference type="PANTHER" id="PTHR36478">
    <property type="entry name" value="OS04G0614237 PROTEIN-RELATED"/>
    <property type="match status" value="1"/>
</dbReference>
<name>A0A0E0BY14_9ORYZ</name>
<reference evidence="1" key="2">
    <citation type="submission" date="2018-05" db="EMBL/GenBank/DDBJ databases">
        <title>OmerRS3 (Oryza meridionalis Reference Sequence Version 3).</title>
        <authorList>
            <person name="Zhang J."/>
            <person name="Kudrna D."/>
            <person name="Lee S."/>
            <person name="Talag J."/>
            <person name="Welchert J."/>
            <person name="Wing R.A."/>
        </authorList>
    </citation>
    <scope>NUCLEOTIDE SEQUENCE [LARGE SCALE GENOMIC DNA]</scope>
    <source>
        <strain evidence="1">cv. OR44</strain>
    </source>
</reference>
<dbReference type="Proteomes" id="UP000008021">
    <property type="component" value="Chromosome 1"/>
</dbReference>
<evidence type="ECO:0000313" key="2">
    <source>
        <dbReference type="Proteomes" id="UP000008021"/>
    </source>
</evidence>
<organism evidence="1">
    <name type="scientific">Oryza meridionalis</name>
    <dbReference type="NCBI Taxonomy" id="40149"/>
    <lineage>
        <taxon>Eukaryota</taxon>
        <taxon>Viridiplantae</taxon>
        <taxon>Streptophyta</taxon>
        <taxon>Embryophyta</taxon>
        <taxon>Tracheophyta</taxon>
        <taxon>Spermatophyta</taxon>
        <taxon>Magnoliopsida</taxon>
        <taxon>Liliopsida</taxon>
        <taxon>Poales</taxon>
        <taxon>Poaceae</taxon>
        <taxon>BOP clade</taxon>
        <taxon>Oryzoideae</taxon>
        <taxon>Oryzeae</taxon>
        <taxon>Oryzinae</taxon>
        <taxon>Oryza</taxon>
    </lineage>
</organism>